<protein>
    <submittedName>
        <fullName evidence="2">Charged multivesicular body protein 3</fullName>
    </submittedName>
</protein>
<evidence type="ECO:0000313" key="3">
    <source>
        <dbReference type="Proteomes" id="UP000019149"/>
    </source>
</evidence>
<evidence type="ECO:0000313" key="2">
    <source>
        <dbReference type="EMBL" id="EUB57948.1"/>
    </source>
</evidence>
<dbReference type="KEGG" id="egl:EGR_07218"/>
<dbReference type="Gene3D" id="6.10.140.1230">
    <property type="match status" value="1"/>
</dbReference>
<dbReference type="STRING" id="6210.W6U9B2"/>
<dbReference type="OMA" id="GIGMECE"/>
<reference evidence="2 3" key="1">
    <citation type="journal article" date="2013" name="Nat. Genet.">
        <title>The genome of the hydatid tapeworm Echinococcus granulosus.</title>
        <authorList>
            <person name="Zheng H."/>
            <person name="Zhang W."/>
            <person name="Zhang L."/>
            <person name="Zhang Z."/>
            <person name="Li J."/>
            <person name="Lu G."/>
            <person name="Zhu Y."/>
            <person name="Wang Y."/>
            <person name="Huang Y."/>
            <person name="Liu J."/>
            <person name="Kang H."/>
            <person name="Chen J."/>
            <person name="Wang L."/>
            <person name="Chen A."/>
            <person name="Yu S."/>
            <person name="Gao Z."/>
            <person name="Jin L."/>
            <person name="Gu W."/>
            <person name="Wang Z."/>
            <person name="Zhao L."/>
            <person name="Shi B."/>
            <person name="Wen H."/>
            <person name="Lin R."/>
            <person name="Jones M.K."/>
            <person name="Brejova B."/>
            <person name="Vinar T."/>
            <person name="Zhao G."/>
            <person name="McManus D.P."/>
            <person name="Chen Z."/>
            <person name="Zhou Y."/>
            <person name="Wang S."/>
        </authorList>
    </citation>
    <scope>NUCLEOTIDE SEQUENCE [LARGE SCALE GENOMIC DNA]</scope>
</reference>
<proteinExistence type="predicted"/>
<keyword evidence="3" id="KW-1185">Reference proteome</keyword>
<dbReference type="CTD" id="36342933"/>
<dbReference type="EMBL" id="APAU02000072">
    <property type="protein sequence ID" value="EUB57948.1"/>
    <property type="molecule type" value="Genomic_DNA"/>
</dbReference>
<dbReference type="RefSeq" id="XP_024349144.1">
    <property type="nucleotide sequence ID" value="XM_024496467.1"/>
</dbReference>
<comment type="caution">
    <text evidence="2">The sequence shown here is derived from an EMBL/GenBank/DDBJ whole genome shotgun (WGS) entry which is preliminary data.</text>
</comment>
<gene>
    <name evidence="2" type="ORF">EGR_07218</name>
</gene>
<dbReference type="OrthoDB" id="6310869at2759"/>
<evidence type="ECO:0000256" key="1">
    <source>
        <dbReference type="SAM" id="MobiDB-lite"/>
    </source>
</evidence>
<sequence length="158" mass="17257">MCNLSKEMMKLGLMSEMVGEWVESVLDQPKEMEEMAHAEVDKVPFELTNGAMGKAPDSVTGTLSTGTQRTTNFANANLHDHVHVPPPRRHRRVSRGGGNVLAKPHLSSVKQTALGIGMECEMSFIEDSGTTSAASVYGRVEACMVRSERVRVSRWPSG</sequence>
<dbReference type="AlphaFoldDB" id="W6U9B2"/>
<feature type="region of interest" description="Disordered" evidence="1">
    <location>
        <begin position="82"/>
        <end position="101"/>
    </location>
</feature>
<accession>W6U9B2</accession>
<organism evidence="2 3">
    <name type="scientific">Echinococcus granulosus</name>
    <name type="common">Hydatid tapeworm</name>
    <dbReference type="NCBI Taxonomy" id="6210"/>
    <lineage>
        <taxon>Eukaryota</taxon>
        <taxon>Metazoa</taxon>
        <taxon>Spiralia</taxon>
        <taxon>Lophotrochozoa</taxon>
        <taxon>Platyhelminthes</taxon>
        <taxon>Cestoda</taxon>
        <taxon>Eucestoda</taxon>
        <taxon>Cyclophyllidea</taxon>
        <taxon>Taeniidae</taxon>
        <taxon>Echinococcus</taxon>
        <taxon>Echinococcus granulosus group</taxon>
    </lineage>
</organism>
<dbReference type="Proteomes" id="UP000019149">
    <property type="component" value="Unassembled WGS sequence"/>
</dbReference>
<name>W6U9B2_ECHGR</name>
<dbReference type="GeneID" id="36342933"/>